<accession>A0A6G1K0R5</accession>
<dbReference type="CDD" id="cd02440">
    <property type="entry name" value="AdoMet_MTases"/>
    <property type="match status" value="1"/>
</dbReference>
<protein>
    <submittedName>
        <fullName evidence="1">S-adenosyl-L-methionine-dependent methyltransferase</fullName>
    </submittedName>
</protein>
<keyword evidence="2" id="KW-1185">Reference proteome</keyword>
<dbReference type="PANTHER" id="PTHR43591:SF50">
    <property type="entry name" value="METHYLTRANSFERASE DOMAIN-CONTAINING PROTEIN-RELATED"/>
    <property type="match status" value="1"/>
</dbReference>
<dbReference type="Gene3D" id="3.40.50.150">
    <property type="entry name" value="Vaccinia Virus protein VP39"/>
    <property type="match status" value="1"/>
</dbReference>
<organism evidence="1 2">
    <name type="scientific">Pleomassaria siparia CBS 279.74</name>
    <dbReference type="NCBI Taxonomy" id="1314801"/>
    <lineage>
        <taxon>Eukaryota</taxon>
        <taxon>Fungi</taxon>
        <taxon>Dikarya</taxon>
        <taxon>Ascomycota</taxon>
        <taxon>Pezizomycotina</taxon>
        <taxon>Dothideomycetes</taxon>
        <taxon>Pleosporomycetidae</taxon>
        <taxon>Pleosporales</taxon>
        <taxon>Pleomassariaceae</taxon>
        <taxon>Pleomassaria</taxon>
    </lineage>
</organism>
<dbReference type="GO" id="GO:0032259">
    <property type="term" value="P:methylation"/>
    <property type="evidence" value="ECO:0007669"/>
    <property type="project" value="UniProtKB-KW"/>
</dbReference>
<keyword evidence="1" id="KW-0489">Methyltransferase</keyword>
<gene>
    <name evidence="1" type="ORF">K504DRAFT_412738</name>
</gene>
<sequence>MSSSTSTLPYAFKRHWMSSMRLNLNHFWMTRLMGHLLHPKVEVDDASTLQVADLGAGTGIWASELAAELPVSAVIHAFDVSDEQFPPEAWRAPNAHFSVVDCFKPFPDEYREKFDVVNIRFWLCIVNDDCAESLLANVLTLLKPGGYIQWFESLPLSARVVARNNGQITPGCDTLVNQWRKPAGHSSYEWVMNLASLFRKQNMEVIADETLSNPDQYQPIASQSWLVGIEEYLYQQKEGGQLEQLQKQLMEEAQGGAFVDVKYTLVLGRKSSVPIM</sequence>
<dbReference type="PANTHER" id="PTHR43591">
    <property type="entry name" value="METHYLTRANSFERASE"/>
    <property type="match status" value="1"/>
</dbReference>
<dbReference type="SUPFAM" id="SSF53335">
    <property type="entry name" value="S-adenosyl-L-methionine-dependent methyltransferases"/>
    <property type="match status" value="1"/>
</dbReference>
<dbReference type="Pfam" id="PF13489">
    <property type="entry name" value="Methyltransf_23"/>
    <property type="match status" value="1"/>
</dbReference>
<dbReference type="GO" id="GO:0008168">
    <property type="term" value="F:methyltransferase activity"/>
    <property type="evidence" value="ECO:0007669"/>
    <property type="project" value="UniProtKB-KW"/>
</dbReference>
<name>A0A6G1K0R5_9PLEO</name>
<keyword evidence="1" id="KW-0808">Transferase</keyword>
<evidence type="ECO:0000313" key="2">
    <source>
        <dbReference type="Proteomes" id="UP000799428"/>
    </source>
</evidence>
<dbReference type="OrthoDB" id="417697at2759"/>
<dbReference type="InterPro" id="IPR029063">
    <property type="entry name" value="SAM-dependent_MTases_sf"/>
</dbReference>
<reference evidence="1" key="1">
    <citation type="journal article" date="2020" name="Stud. Mycol.">
        <title>101 Dothideomycetes genomes: a test case for predicting lifestyles and emergence of pathogens.</title>
        <authorList>
            <person name="Haridas S."/>
            <person name="Albert R."/>
            <person name="Binder M."/>
            <person name="Bloem J."/>
            <person name="Labutti K."/>
            <person name="Salamov A."/>
            <person name="Andreopoulos B."/>
            <person name="Baker S."/>
            <person name="Barry K."/>
            <person name="Bills G."/>
            <person name="Bluhm B."/>
            <person name="Cannon C."/>
            <person name="Castanera R."/>
            <person name="Culley D."/>
            <person name="Daum C."/>
            <person name="Ezra D."/>
            <person name="Gonzalez J."/>
            <person name="Henrissat B."/>
            <person name="Kuo A."/>
            <person name="Liang C."/>
            <person name="Lipzen A."/>
            <person name="Lutzoni F."/>
            <person name="Magnuson J."/>
            <person name="Mondo S."/>
            <person name="Nolan M."/>
            <person name="Ohm R."/>
            <person name="Pangilinan J."/>
            <person name="Park H.-J."/>
            <person name="Ramirez L."/>
            <person name="Alfaro M."/>
            <person name="Sun H."/>
            <person name="Tritt A."/>
            <person name="Yoshinaga Y."/>
            <person name="Zwiers L.-H."/>
            <person name="Turgeon B."/>
            <person name="Goodwin S."/>
            <person name="Spatafora J."/>
            <person name="Crous P."/>
            <person name="Grigoriev I."/>
        </authorList>
    </citation>
    <scope>NUCLEOTIDE SEQUENCE</scope>
    <source>
        <strain evidence="1">CBS 279.74</strain>
    </source>
</reference>
<dbReference type="AlphaFoldDB" id="A0A6G1K0R5"/>
<dbReference type="Proteomes" id="UP000799428">
    <property type="component" value="Unassembled WGS sequence"/>
</dbReference>
<evidence type="ECO:0000313" key="1">
    <source>
        <dbReference type="EMBL" id="KAF2706115.1"/>
    </source>
</evidence>
<dbReference type="EMBL" id="MU005776">
    <property type="protein sequence ID" value="KAF2706115.1"/>
    <property type="molecule type" value="Genomic_DNA"/>
</dbReference>
<proteinExistence type="predicted"/>